<dbReference type="PANTHER" id="PTHR24279">
    <property type="entry name" value="CYTOCHROME P450"/>
    <property type="match status" value="1"/>
</dbReference>
<dbReference type="Pfam" id="PF00067">
    <property type="entry name" value="p450"/>
    <property type="match status" value="1"/>
</dbReference>
<gene>
    <name evidence="8" type="ORF">SK128_017313</name>
</gene>
<dbReference type="InterPro" id="IPR050479">
    <property type="entry name" value="CYP11_CYP27_families"/>
</dbReference>
<dbReference type="SUPFAM" id="SSF48264">
    <property type="entry name" value="Cytochrome P450"/>
    <property type="match status" value="1"/>
</dbReference>
<name>A0AAN8WTW3_HALRR</name>
<keyword evidence="4" id="KW-0479">Metal-binding</keyword>
<dbReference type="AlphaFoldDB" id="A0AAN8WTW3"/>
<dbReference type="Proteomes" id="UP001381693">
    <property type="component" value="Unassembled WGS sequence"/>
</dbReference>
<evidence type="ECO:0000256" key="1">
    <source>
        <dbReference type="ARBA" id="ARBA00001971"/>
    </source>
</evidence>
<dbReference type="GO" id="GO:0004497">
    <property type="term" value="F:monooxygenase activity"/>
    <property type="evidence" value="ECO:0007669"/>
    <property type="project" value="UniProtKB-KW"/>
</dbReference>
<sequence>FDLKKIHLYFNKLVDTYGPVVRMDSPAFGPMVVVSDPYESENLARGMLEDPWRPPLSSLKKARLDAVEFYEKKLGVLLENGEEWKRVRSRVQTPMMKPKNVTSYLPQMDEVALDFLD</sequence>
<proteinExistence type="inferred from homology"/>
<evidence type="ECO:0000256" key="3">
    <source>
        <dbReference type="ARBA" id="ARBA00022617"/>
    </source>
</evidence>
<evidence type="ECO:0000256" key="4">
    <source>
        <dbReference type="ARBA" id="ARBA00022723"/>
    </source>
</evidence>
<evidence type="ECO:0000313" key="8">
    <source>
        <dbReference type="EMBL" id="KAK7072241.1"/>
    </source>
</evidence>
<comment type="similarity">
    <text evidence="2">Belongs to the cytochrome P450 family.</text>
</comment>
<feature type="non-terminal residue" evidence="8">
    <location>
        <position position="1"/>
    </location>
</feature>
<keyword evidence="6" id="KW-0408">Iron</keyword>
<dbReference type="Gene3D" id="1.10.630.10">
    <property type="entry name" value="Cytochrome P450"/>
    <property type="match status" value="1"/>
</dbReference>
<dbReference type="EMBL" id="JAXCGZ010013587">
    <property type="protein sequence ID" value="KAK7072241.1"/>
    <property type="molecule type" value="Genomic_DNA"/>
</dbReference>
<keyword evidence="7" id="KW-0503">Monooxygenase</keyword>
<evidence type="ECO:0000256" key="6">
    <source>
        <dbReference type="ARBA" id="ARBA00023004"/>
    </source>
</evidence>
<keyword evidence="5" id="KW-0560">Oxidoreductase</keyword>
<comment type="cofactor">
    <cofactor evidence="1">
        <name>heme</name>
        <dbReference type="ChEBI" id="CHEBI:30413"/>
    </cofactor>
</comment>
<dbReference type="InterPro" id="IPR036396">
    <property type="entry name" value="Cyt_P450_sf"/>
</dbReference>
<keyword evidence="3" id="KW-0349">Heme</keyword>
<feature type="non-terminal residue" evidence="8">
    <location>
        <position position="117"/>
    </location>
</feature>
<accession>A0AAN8WTW3</accession>
<dbReference type="GO" id="GO:0020037">
    <property type="term" value="F:heme binding"/>
    <property type="evidence" value="ECO:0007669"/>
    <property type="project" value="InterPro"/>
</dbReference>
<dbReference type="GO" id="GO:0005506">
    <property type="term" value="F:iron ion binding"/>
    <property type="evidence" value="ECO:0007669"/>
    <property type="project" value="InterPro"/>
</dbReference>
<evidence type="ECO:0000256" key="5">
    <source>
        <dbReference type="ARBA" id="ARBA00023002"/>
    </source>
</evidence>
<dbReference type="GO" id="GO:0016705">
    <property type="term" value="F:oxidoreductase activity, acting on paired donors, with incorporation or reduction of molecular oxygen"/>
    <property type="evidence" value="ECO:0007669"/>
    <property type="project" value="InterPro"/>
</dbReference>
<comment type="caution">
    <text evidence="8">The sequence shown here is derived from an EMBL/GenBank/DDBJ whole genome shotgun (WGS) entry which is preliminary data.</text>
</comment>
<dbReference type="PANTHER" id="PTHR24279:SF120">
    <property type="entry name" value="CYTOCHROME P450"/>
    <property type="match status" value="1"/>
</dbReference>
<keyword evidence="9" id="KW-1185">Reference proteome</keyword>
<dbReference type="InterPro" id="IPR001128">
    <property type="entry name" value="Cyt_P450"/>
</dbReference>
<evidence type="ECO:0000313" key="9">
    <source>
        <dbReference type="Proteomes" id="UP001381693"/>
    </source>
</evidence>
<evidence type="ECO:0008006" key="10">
    <source>
        <dbReference type="Google" id="ProtNLM"/>
    </source>
</evidence>
<protein>
    <recommendedName>
        <fullName evidence="10">Cytochrome P450</fullName>
    </recommendedName>
</protein>
<evidence type="ECO:0000256" key="7">
    <source>
        <dbReference type="ARBA" id="ARBA00023033"/>
    </source>
</evidence>
<organism evidence="8 9">
    <name type="scientific">Halocaridina rubra</name>
    <name type="common">Hawaiian red shrimp</name>
    <dbReference type="NCBI Taxonomy" id="373956"/>
    <lineage>
        <taxon>Eukaryota</taxon>
        <taxon>Metazoa</taxon>
        <taxon>Ecdysozoa</taxon>
        <taxon>Arthropoda</taxon>
        <taxon>Crustacea</taxon>
        <taxon>Multicrustacea</taxon>
        <taxon>Malacostraca</taxon>
        <taxon>Eumalacostraca</taxon>
        <taxon>Eucarida</taxon>
        <taxon>Decapoda</taxon>
        <taxon>Pleocyemata</taxon>
        <taxon>Caridea</taxon>
        <taxon>Atyoidea</taxon>
        <taxon>Atyidae</taxon>
        <taxon>Halocaridina</taxon>
    </lineage>
</organism>
<evidence type="ECO:0000256" key="2">
    <source>
        <dbReference type="ARBA" id="ARBA00010617"/>
    </source>
</evidence>
<reference evidence="8 9" key="1">
    <citation type="submission" date="2023-11" db="EMBL/GenBank/DDBJ databases">
        <title>Halocaridina rubra genome assembly.</title>
        <authorList>
            <person name="Smith C."/>
        </authorList>
    </citation>
    <scope>NUCLEOTIDE SEQUENCE [LARGE SCALE GENOMIC DNA]</scope>
    <source>
        <strain evidence="8">EP-1</strain>
        <tissue evidence="8">Whole</tissue>
    </source>
</reference>